<dbReference type="AlphaFoldDB" id="A0A0G1A9E3"/>
<name>A0A0G1A9E3_9BACT</name>
<proteinExistence type="predicted"/>
<comment type="caution">
    <text evidence="1">The sequence shown here is derived from an EMBL/GenBank/DDBJ whole genome shotgun (WGS) entry which is preliminary data.</text>
</comment>
<sequence>MPIMDFRVRGLGGRGMRSIAPGSPCSLLQRQAALLSLLPLLHCLIPRGYSSSSVFIGPHK</sequence>
<dbReference type="Proteomes" id="UP000034837">
    <property type="component" value="Unassembled WGS sequence"/>
</dbReference>
<evidence type="ECO:0000313" key="2">
    <source>
        <dbReference type="Proteomes" id="UP000034837"/>
    </source>
</evidence>
<organism evidence="1 2">
    <name type="scientific">Candidatus Magasanikbacteria bacterium GW2011_GWA2_42_32</name>
    <dbReference type="NCBI Taxonomy" id="1619039"/>
    <lineage>
        <taxon>Bacteria</taxon>
        <taxon>Candidatus Magasanikiibacteriota</taxon>
    </lineage>
</organism>
<reference evidence="1 2" key="1">
    <citation type="journal article" date="2015" name="Nature">
        <title>rRNA introns, odd ribosomes, and small enigmatic genomes across a large radiation of phyla.</title>
        <authorList>
            <person name="Brown C.T."/>
            <person name="Hug L.A."/>
            <person name="Thomas B.C."/>
            <person name="Sharon I."/>
            <person name="Castelle C.J."/>
            <person name="Singh A."/>
            <person name="Wilkins M.J."/>
            <person name="Williams K.H."/>
            <person name="Banfield J.F."/>
        </authorList>
    </citation>
    <scope>NUCLEOTIDE SEQUENCE [LARGE SCALE GENOMIC DNA]</scope>
</reference>
<gene>
    <name evidence="1" type="ORF">UV20_C0001G0224</name>
</gene>
<evidence type="ECO:0000313" key="1">
    <source>
        <dbReference type="EMBL" id="KKS57584.1"/>
    </source>
</evidence>
<protein>
    <submittedName>
        <fullName evidence="1">Uncharacterized protein</fullName>
    </submittedName>
</protein>
<dbReference type="EMBL" id="LCDO01000001">
    <property type="protein sequence ID" value="KKS57584.1"/>
    <property type="molecule type" value="Genomic_DNA"/>
</dbReference>
<accession>A0A0G1A9E3</accession>